<evidence type="ECO:0000313" key="4">
    <source>
        <dbReference type="EMBL" id="PON30639.1"/>
    </source>
</evidence>
<evidence type="ECO:0000259" key="3">
    <source>
        <dbReference type="Pfam" id="PF08240"/>
    </source>
</evidence>
<name>A0A2P5A279_9HYPO</name>
<dbReference type="PANTHER" id="PTHR43482:SF2">
    <property type="entry name" value="ZINC-BINDING DEHYDROGENASE FAMILY, PUTATIVE (AFU_ORTHOLOGUE AFUA_3G15030)-RELATED"/>
    <property type="match status" value="1"/>
</dbReference>
<dbReference type="RefSeq" id="XP_024406684.1">
    <property type="nucleotide sequence ID" value="XM_024548469.1"/>
</dbReference>
<dbReference type="InterPro" id="IPR013154">
    <property type="entry name" value="ADH-like_N"/>
</dbReference>
<proteinExistence type="inferred from homology"/>
<dbReference type="SUPFAM" id="SSF50129">
    <property type="entry name" value="GroES-like"/>
    <property type="match status" value="1"/>
</dbReference>
<dbReference type="InterPro" id="IPR047122">
    <property type="entry name" value="Trans-enoyl_RdTase-like"/>
</dbReference>
<dbReference type="GO" id="GO:0016651">
    <property type="term" value="F:oxidoreductase activity, acting on NAD(P)H"/>
    <property type="evidence" value="ECO:0007669"/>
    <property type="project" value="InterPro"/>
</dbReference>
<feature type="domain" description="Alcohol dehydrogenase-like N-terminal" evidence="3">
    <location>
        <begin position="35"/>
        <end position="127"/>
    </location>
</feature>
<keyword evidence="2" id="KW-0560">Oxidoreductase</keyword>
<comment type="caution">
    <text evidence="4">The sequence shown here is derived from an EMBL/GenBank/DDBJ whole genome shotgun (WGS) entry which is preliminary data.</text>
</comment>
<dbReference type="Proteomes" id="UP000054821">
    <property type="component" value="Unassembled WGS sequence"/>
</dbReference>
<dbReference type="CDD" id="cd08249">
    <property type="entry name" value="enoyl_reductase_like"/>
    <property type="match status" value="1"/>
</dbReference>
<dbReference type="InterPro" id="IPR036291">
    <property type="entry name" value="NAD(P)-bd_dom_sf"/>
</dbReference>
<sequence>MAGSSVKAQTVLLLHGPRQAYQITNGYDVPLLVEDDETLIQTYTIGLNPIDWKAPDYNFGIATLPYIAGRELAGRVAITPKRNSRLKEGDRVRYPPSSRKMLDYRDLRKAAYQEYVVSSDFNVARIPPSISFQQAAGLGVAFSAAAITLGICMGIDFSSILDGPDLLQLVRSVEPESIPEDVRTECLHGITDAERAVPGDWVAVWGGSSTSANITVQLARLAGLKVITIVDIAKHGLRISGCSAQRPDLLIDSHDTDRAVDIINKSVGSQLRFALDTRGRDSATILLEALTRQKRLNDAPPSPPQTPRELKTQTSHLVGLTGLPKETAPEGIAYHTVPIKIFHTVPAVGEALVLWLERLLEQGLIKPPPIIGVESGFDGVNKGLDRMRSGEISGGRLVVDLLA</sequence>
<dbReference type="Gene3D" id="3.90.180.10">
    <property type="entry name" value="Medium-chain alcohol dehydrogenases, catalytic domain"/>
    <property type="match status" value="1"/>
</dbReference>
<reference evidence="4 5" key="1">
    <citation type="journal article" date="2016" name="Genome Announc.">
        <title>Draft Whole-Genome Sequence of Trichoderma gamsii T6085, a Promising Biocontrol Agent of Fusarium Head Blight on Wheat.</title>
        <authorList>
            <person name="Baroncelli R."/>
            <person name="Zapparata A."/>
            <person name="Piaggeschi G."/>
            <person name="Sarrocco S."/>
            <person name="Vannacci G."/>
        </authorList>
    </citation>
    <scope>NUCLEOTIDE SEQUENCE [LARGE SCALE GENOMIC DNA]</scope>
    <source>
        <strain evidence="4 5">T6085</strain>
    </source>
</reference>
<evidence type="ECO:0000256" key="1">
    <source>
        <dbReference type="ARBA" id="ARBA00008072"/>
    </source>
</evidence>
<accession>A0A2P5A279</accession>
<comment type="similarity">
    <text evidence="1">Belongs to the zinc-containing alcohol dehydrogenase family.</text>
</comment>
<dbReference type="InterPro" id="IPR052585">
    <property type="entry name" value="Lipid_raft_assoc_Zn_ADH"/>
</dbReference>
<evidence type="ECO:0000313" key="5">
    <source>
        <dbReference type="Proteomes" id="UP000054821"/>
    </source>
</evidence>
<dbReference type="PANTHER" id="PTHR43482">
    <property type="entry name" value="PROTEIN AST1-RELATED"/>
    <property type="match status" value="1"/>
</dbReference>
<evidence type="ECO:0000256" key="2">
    <source>
        <dbReference type="ARBA" id="ARBA00023002"/>
    </source>
</evidence>
<gene>
    <name evidence="4" type="ORF">TGAM01_v200058</name>
</gene>
<dbReference type="InterPro" id="IPR011032">
    <property type="entry name" value="GroES-like_sf"/>
</dbReference>
<protein>
    <submittedName>
        <fullName evidence="4">Quinone oxidoreductase</fullName>
    </submittedName>
</protein>
<dbReference type="GeneID" id="29984750"/>
<keyword evidence="5" id="KW-1185">Reference proteome</keyword>
<organism evidence="4 5">
    <name type="scientific">Trichoderma gamsii</name>
    <dbReference type="NCBI Taxonomy" id="398673"/>
    <lineage>
        <taxon>Eukaryota</taxon>
        <taxon>Fungi</taxon>
        <taxon>Dikarya</taxon>
        <taxon>Ascomycota</taxon>
        <taxon>Pezizomycotina</taxon>
        <taxon>Sordariomycetes</taxon>
        <taxon>Hypocreomycetidae</taxon>
        <taxon>Hypocreales</taxon>
        <taxon>Hypocreaceae</taxon>
        <taxon>Trichoderma</taxon>
    </lineage>
</organism>
<dbReference type="AlphaFoldDB" id="A0A2P5A279"/>
<dbReference type="SUPFAM" id="SSF51735">
    <property type="entry name" value="NAD(P)-binding Rossmann-fold domains"/>
    <property type="match status" value="1"/>
</dbReference>
<dbReference type="EMBL" id="JPDN02000001">
    <property type="protein sequence ID" value="PON30639.1"/>
    <property type="molecule type" value="Genomic_DNA"/>
</dbReference>
<dbReference type="Pfam" id="PF08240">
    <property type="entry name" value="ADH_N"/>
    <property type="match status" value="1"/>
</dbReference>
<dbReference type="STRING" id="398673.A0A2P5A279"/>
<dbReference type="Gene3D" id="3.40.50.720">
    <property type="entry name" value="NAD(P)-binding Rossmann-like Domain"/>
    <property type="match status" value="1"/>
</dbReference>